<dbReference type="RefSeq" id="WP_121009155.1">
    <property type="nucleotide sequence ID" value="NZ_RBXO01000001.1"/>
</dbReference>
<feature type="binding site" evidence="8">
    <location>
        <position position="165"/>
    </location>
    <ligand>
        <name>3-phosphoshikimate</name>
        <dbReference type="ChEBI" id="CHEBI:145989"/>
    </ligand>
</feature>
<feature type="binding site" evidence="8">
    <location>
        <position position="405"/>
    </location>
    <ligand>
        <name>phosphoenolpyruvate</name>
        <dbReference type="ChEBI" id="CHEBI:58702"/>
    </ligand>
</feature>
<feature type="binding site" evidence="8">
    <location>
        <position position="24"/>
    </location>
    <ligand>
        <name>phosphoenolpyruvate</name>
        <dbReference type="ChEBI" id="CHEBI:58702"/>
    </ligand>
</feature>
<dbReference type="NCBIfam" id="TIGR01356">
    <property type="entry name" value="aroA"/>
    <property type="match status" value="1"/>
</dbReference>
<comment type="subcellular location">
    <subcellularLocation>
        <location evidence="8">Cytoplasm</location>
    </subcellularLocation>
</comment>
<feature type="binding site" evidence="8">
    <location>
        <position position="24"/>
    </location>
    <ligand>
        <name>3-phosphoshikimate</name>
        <dbReference type="ChEBI" id="CHEBI:145989"/>
    </ligand>
</feature>
<feature type="binding site" evidence="8">
    <location>
        <position position="308"/>
    </location>
    <ligand>
        <name>3-phosphoshikimate</name>
        <dbReference type="ChEBI" id="CHEBI:145989"/>
    </ligand>
</feature>
<dbReference type="EC" id="2.5.1.19" evidence="8"/>
<dbReference type="FunFam" id="3.65.10.10:FF:000010">
    <property type="entry name" value="3-phosphoshikimate 1-carboxyvinyltransferase"/>
    <property type="match status" value="1"/>
</dbReference>
<dbReference type="GO" id="GO:0005737">
    <property type="term" value="C:cytoplasm"/>
    <property type="evidence" value="ECO:0007669"/>
    <property type="project" value="UniProtKB-SubCell"/>
</dbReference>
<evidence type="ECO:0000256" key="6">
    <source>
        <dbReference type="ARBA" id="ARBA00023141"/>
    </source>
</evidence>
<feature type="region of interest" description="Disordered" evidence="9">
    <location>
        <begin position="1"/>
        <end position="20"/>
    </location>
</feature>
<dbReference type="HAMAP" id="MF_00210">
    <property type="entry name" value="EPSP_synth"/>
    <property type="match status" value="1"/>
</dbReference>
<evidence type="ECO:0000259" key="10">
    <source>
        <dbReference type="Pfam" id="PF00275"/>
    </source>
</evidence>
<feature type="binding site" evidence="8">
    <location>
        <position position="339"/>
    </location>
    <ligand>
        <name>phosphoenolpyruvate</name>
        <dbReference type="ChEBI" id="CHEBI:58702"/>
    </ligand>
</feature>
<evidence type="ECO:0000313" key="11">
    <source>
        <dbReference type="EMBL" id="RKT57450.1"/>
    </source>
</evidence>
<dbReference type="PIRSF" id="PIRSF000505">
    <property type="entry name" value="EPSPS"/>
    <property type="match status" value="1"/>
</dbReference>
<dbReference type="Proteomes" id="UP000282084">
    <property type="component" value="Unassembled WGS sequence"/>
</dbReference>
<dbReference type="Pfam" id="PF00275">
    <property type="entry name" value="EPSP_synthase"/>
    <property type="match status" value="1"/>
</dbReference>
<comment type="subunit">
    <text evidence="8">Monomer.</text>
</comment>
<feature type="active site" description="Proton acceptor" evidence="8">
    <location>
        <position position="308"/>
    </location>
</feature>
<reference evidence="11 12" key="1">
    <citation type="submission" date="2018-10" db="EMBL/GenBank/DDBJ databases">
        <title>Sequencing the genomes of 1000 actinobacteria strains.</title>
        <authorList>
            <person name="Klenk H.-P."/>
        </authorList>
    </citation>
    <scope>NUCLEOTIDE SEQUENCE [LARGE SCALE GENOMIC DNA]</scope>
    <source>
        <strain evidence="11 12">DSM 43800</strain>
    </source>
</reference>
<dbReference type="InterPro" id="IPR001986">
    <property type="entry name" value="Enolpyruvate_Tfrase_dom"/>
</dbReference>
<comment type="similarity">
    <text evidence="2 8">Belongs to the EPSP synthase family.</text>
</comment>
<dbReference type="PROSITE" id="PS00885">
    <property type="entry name" value="EPSP_SYNTHASE_2"/>
    <property type="match status" value="1"/>
</dbReference>
<dbReference type="UniPathway" id="UPA00053">
    <property type="reaction ID" value="UER00089"/>
</dbReference>
<gene>
    <name evidence="8" type="primary">aroA</name>
    <name evidence="11" type="ORF">C8E97_6170</name>
</gene>
<feature type="binding site" evidence="8">
    <location>
        <position position="164"/>
    </location>
    <ligand>
        <name>3-phosphoshikimate</name>
        <dbReference type="ChEBI" id="CHEBI:145989"/>
    </ligand>
</feature>
<dbReference type="GO" id="GO:0003866">
    <property type="term" value="F:3-phosphoshikimate 1-carboxyvinyltransferase activity"/>
    <property type="evidence" value="ECO:0007669"/>
    <property type="project" value="UniProtKB-UniRule"/>
</dbReference>
<feature type="binding site" evidence="8">
    <location>
        <position position="25"/>
    </location>
    <ligand>
        <name>3-phosphoshikimate</name>
        <dbReference type="ChEBI" id="CHEBI:145989"/>
    </ligand>
</feature>
<dbReference type="EMBL" id="RBXO01000001">
    <property type="protein sequence ID" value="RKT57450.1"/>
    <property type="molecule type" value="Genomic_DNA"/>
</dbReference>
<evidence type="ECO:0000256" key="7">
    <source>
        <dbReference type="ARBA" id="ARBA00044633"/>
    </source>
</evidence>
<feature type="binding site" evidence="8">
    <location>
        <position position="380"/>
    </location>
    <ligand>
        <name>phosphoenolpyruvate</name>
        <dbReference type="ChEBI" id="CHEBI:58702"/>
    </ligand>
</feature>
<feature type="binding site" evidence="8">
    <location>
        <position position="193"/>
    </location>
    <ligand>
        <name>3-phosphoshikimate</name>
        <dbReference type="ChEBI" id="CHEBI:145989"/>
    </ligand>
</feature>
<evidence type="ECO:0000256" key="5">
    <source>
        <dbReference type="ARBA" id="ARBA00022679"/>
    </source>
</evidence>
<comment type="caution">
    <text evidence="8">Lacks conserved residue(s) required for the propagation of feature annotation.</text>
</comment>
<comment type="catalytic activity">
    <reaction evidence="7">
        <text>3-phosphoshikimate + phosphoenolpyruvate = 5-O-(1-carboxyvinyl)-3-phosphoshikimate + phosphate</text>
        <dbReference type="Rhea" id="RHEA:21256"/>
        <dbReference type="ChEBI" id="CHEBI:43474"/>
        <dbReference type="ChEBI" id="CHEBI:57701"/>
        <dbReference type="ChEBI" id="CHEBI:58702"/>
        <dbReference type="ChEBI" id="CHEBI:145989"/>
        <dbReference type="EC" id="2.5.1.19"/>
    </reaction>
    <physiologicalReaction direction="left-to-right" evidence="7">
        <dbReference type="Rhea" id="RHEA:21257"/>
    </physiologicalReaction>
</comment>
<dbReference type="SUPFAM" id="SSF55205">
    <property type="entry name" value="EPT/RTPC-like"/>
    <property type="match status" value="1"/>
</dbReference>
<evidence type="ECO:0000256" key="9">
    <source>
        <dbReference type="SAM" id="MobiDB-lite"/>
    </source>
</evidence>
<dbReference type="PANTHER" id="PTHR21090">
    <property type="entry name" value="AROM/DEHYDROQUINATE SYNTHASE"/>
    <property type="match status" value="1"/>
</dbReference>
<evidence type="ECO:0000256" key="3">
    <source>
        <dbReference type="ARBA" id="ARBA00022490"/>
    </source>
</evidence>
<keyword evidence="4 8" id="KW-0028">Amino-acid biosynthesis</keyword>
<keyword evidence="3 8" id="KW-0963">Cytoplasm</keyword>
<protein>
    <recommendedName>
        <fullName evidence="8">3-phosphoshikimate 1-carboxyvinyltransferase</fullName>
        <ecNumber evidence="8">2.5.1.19</ecNumber>
    </recommendedName>
    <alternativeName>
        <fullName evidence="8">5-enolpyruvylshikimate-3-phosphate synthase</fullName>
        <shortName evidence="8">EPSP synthase</shortName>
        <shortName evidence="8">EPSPS</shortName>
    </alternativeName>
</protein>
<feature type="binding site" evidence="8">
    <location>
        <position position="29"/>
    </location>
    <ligand>
        <name>3-phosphoshikimate</name>
        <dbReference type="ChEBI" id="CHEBI:145989"/>
    </ligand>
</feature>
<name>A0A495W8M3_9PSEU</name>
<evidence type="ECO:0000256" key="2">
    <source>
        <dbReference type="ARBA" id="ARBA00009948"/>
    </source>
</evidence>
<comment type="pathway">
    <text evidence="1 8">Metabolic intermediate biosynthesis; chorismate biosynthesis; chorismate from D-erythrose 4-phosphate and phosphoenolpyruvate: step 6/7.</text>
</comment>
<dbReference type="InterPro" id="IPR036968">
    <property type="entry name" value="Enolpyruvate_Tfrase_sf"/>
</dbReference>
<evidence type="ECO:0000256" key="8">
    <source>
        <dbReference type="HAMAP-Rule" id="MF_00210"/>
    </source>
</evidence>
<dbReference type="PANTHER" id="PTHR21090:SF5">
    <property type="entry name" value="PENTAFUNCTIONAL AROM POLYPEPTIDE"/>
    <property type="match status" value="1"/>
</dbReference>
<feature type="binding site" evidence="8">
    <location>
        <position position="93"/>
    </location>
    <ligand>
        <name>phosphoenolpyruvate</name>
        <dbReference type="ChEBI" id="CHEBI:58702"/>
    </ligand>
</feature>
<dbReference type="FunFam" id="3.65.10.10:FF:000011">
    <property type="entry name" value="3-phosphoshikimate 1-carboxyvinyltransferase"/>
    <property type="match status" value="1"/>
</dbReference>
<dbReference type="GO" id="GO:0008652">
    <property type="term" value="P:amino acid biosynthetic process"/>
    <property type="evidence" value="ECO:0007669"/>
    <property type="project" value="UniProtKB-KW"/>
</dbReference>
<dbReference type="InterPro" id="IPR023193">
    <property type="entry name" value="EPSP_synthase_CS"/>
</dbReference>
<comment type="caution">
    <text evidence="11">The sequence shown here is derived from an EMBL/GenBank/DDBJ whole genome shotgun (WGS) entry which is preliminary data.</text>
</comment>
<comment type="function">
    <text evidence="8">Catalyzes the transfer of the enolpyruvyl moiety of phosphoenolpyruvate (PEP) to the 5-hydroxyl of shikimate-3-phosphate (S3P) to produce enolpyruvyl shikimate-3-phosphate and inorganic phosphate.</text>
</comment>
<dbReference type="GO" id="GO:0009423">
    <property type="term" value="P:chorismate biosynthetic process"/>
    <property type="evidence" value="ECO:0007669"/>
    <property type="project" value="UniProtKB-UniRule"/>
</dbReference>
<evidence type="ECO:0000256" key="1">
    <source>
        <dbReference type="ARBA" id="ARBA00004811"/>
    </source>
</evidence>
<sequence>MTSQWSAPTTDGPVHATVPVPGSKSITNRALVLAALADGPSTLHAPLRSRDTTLMVAALGALGVGVADGPDGSWLVTPHALRGPAAVDCGLAGTVMRFLPPAAALAVGEVVFDGDEHARLRPMTTILDALRALGADVDGEALPFTLHGKGGLPGGEVTIDASASSQFVSGLLLSGARYEGGVTVAHRGEPVPSLPHIEMTTSMLREAGVVVDDSTPDAWRVEPGPVAGREWRVEPDLSNATPFLAAAAVTGGEVTIPGWPATTTQPGGAARAIFERFGCAVTADERGLTVRGPERLTGLDIDLRDESELTPTVAALAALADGPTVIRGVAHIRGHETDRIAALAAEINRLGGDAAETADGLVITPRPLRGGVWRAYADHRMATAGAIIGLVVPGVAVDDIGSTTKTIPDFPGMWATMLGAR</sequence>
<dbReference type="CDD" id="cd01556">
    <property type="entry name" value="EPSP_synthase"/>
    <property type="match status" value="1"/>
</dbReference>
<dbReference type="OrthoDB" id="9809920at2"/>
<feature type="domain" description="Enolpyruvate transferase" evidence="10">
    <location>
        <begin position="11"/>
        <end position="412"/>
    </location>
</feature>
<organism evidence="11 12">
    <name type="scientific">Saccharothrix australiensis</name>
    <dbReference type="NCBI Taxonomy" id="2072"/>
    <lineage>
        <taxon>Bacteria</taxon>
        <taxon>Bacillati</taxon>
        <taxon>Actinomycetota</taxon>
        <taxon>Actinomycetes</taxon>
        <taxon>Pseudonocardiales</taxon>
        <taxon>Pseudonocardiaceae</taxon>
        <taxon>Saccharothrix</taxon>
    </lineage>
</organism>
<feature type="binding site" evidence="8">
    <location>
        <position position="166"/>
    </location>
    <ligand>
        <name>phosphoenolpyruvate</name>
        <dbReference type="ChEBI" id="CHEBI:58702"/>
    </ligand>
</feature>
<accession>A0A495W8M3</accession>
<evidence type="ECO:0000313" key="12">
    <source>
        <dbReference type="Proteomes" id="UP000282084"/>
    </source>
</evidence>
<keyword evidence="5 8" id="KW-0808">Transferase</keyword>
<dbReference type="InterPro" id="IPR006264">
    <property type="entry name" value="EPSP_synthase"/>
</dbReference>
<feature type="binding site" evidence="8">
    <location>
        <position position="335"/>
    </location>
    <ligand>
        <name>3-phosphoshikimate</name>
        <dbReference type="ChEBI" id="CHEBI:145989"/>
    </ligand>
</feature>
<dbReference type="AlphaFoldDB" id="A0A495W8M3"/>
<feature type="binding site" evidence="8">
    <location>
        <position position="121"/>
    </location>
    <ligand>
        <name>phosphoenolpyruvate</name>
        <dbReference type="ChEBI" id="CHEBI:58702"/>
    </ligand>
</feature>
<dbReference type="InterPro" id="IPR013792">
    <property type="entry name" value="RNA3'P_cycl/enolpyr_Trfase_a/b"/>
</dbReference>
<keyword evidence="6 8" id="KW-0057">Aromatic amino acid biosynthesis</keyword>
<dbReference type="GO" id="GO:0009073">
    <property type="term" value="P:aromatic amino acid family biosynthetic process"/>
    <property type="evidence" value="ECO:0007669"/>
    <property type="project" value="UniProtKB-KW"/>
</dbReference>
<feature type="binding site" evidence="8">
    <location>
        <position position="166"/>
    </location>
    <ligand>
        <name>3-phosphoshikimate</name>
        <dbReference type="ChEBI" id="CHEBI:145989"/>
    </ligand>
</feature>
<proteinExistence type="inferred from homology"/>
<keyword evidence="12" id="KW-1185">Reference proteome</keyword>
<evidence type="ECO:0000256" key="4">
    <source>
        <dbReference type="ARBA" id="ARBA00022605"/>
    </source>
</evidence>
<dbReference type="Gene3D" id="3.65.10.10">
    <property type="entry name" value="Enolpyruvate transferase domain"/>
    <property type="match status" value="2"/>
</dbReference>
<dbReference type="PROSITE" id="PS00104">
    <property type="entry name" value="EPSP_SYNTHASE_1"/>
    <property type="match status" value="1"/>
</dbReference>